<dbReference type="PANTHER" id="PTHR42080:SF3">
    <property type="entry name" value="SRR1-LIKE DOMAIN-CONTAINING PROTEIN"/>
    <property type="match status" value="1"/>
</dbReference>
<dbReference type="Pfam" id="PF07985">
    <property type="entry name" value="SRR1"/>
    <property type="match status" value="1"/>
</dbReference>
<reference evidence="3 4" key="1">
    <citation type="journal article" date="2016" name="PLoS Pathog.">
        <title>Biosynthesis of antibiotic leucinostatins in bio-control fungus Purpureocillium lilacinum and their inhibition on phytophthora revealed by genome mining.</title>
        <authorList>
            <person name="Wang G."/>
            <person name="Liu Z."/>
            <person name="Lin R."/>
            <person name="Li E."/>
            <person name="Mao Z."/>
            <person name="Ling J."/>
            <person name="Yang Y."/>
            <person name="Yin W.B."/>
            <person name="Xie B."/>
        </authorList>
    </citation>
    <scope>NUCLEOTIDE SEQUENCE [LARGE SCALE GENOMIC DNA]</scope>
    <source>
        <strain evidence="3">170</strain>
    </source>
</reference>
<comment type="caution">
    <text evidence="3">The sequence shown here is derived from an EMBL/GenBank/DDBJ whole genome shotgun (WGS) entry which is preliminary data.</text>
</comment>
<dbReference type="AlphaFoldDB" id="A0A179G9M2"/>
<organism evidence="3 4">
    <name type="scientific">Pochonia chlamydosporia 170</name>
    <dbReference type="NCBI Taxonomy" id="1380566"/>
    <lineage>
        <taxon>Eukaryota</taxon>
        <taxon>Fungi</taxon>
        <taxon>Dikarya</taxon>
        <taxon>Ascomycota</taxon>
        <taxon>Pezizomycotina</taxon>
        <taxon>Sordariomycetes</taxon>
        <taxon>Hypocreomycetidae</taxon>
        <taxon>Hypocreales</taxon>
        <taxon>Clavicipitaceae</taxon>
        <taxon>Pochonia</taxon>
    </lineage>
</organism>
<protein>
    <recommendedName>
        <fullName evidence="2">SRR1-like domain-containing protein</fullName>
    </recommendedName>
</protein>
<dbReference type="PANTHER" id="PTHR42080">
    <property type="entry name" value="SRR1 DOMAIN-CONTAINING PROTEIN"/>
    <property type="match status" value="1"/>
</dbReference>
<proteinExistence type="predicted"/>
<evidence type="ECO:0000313" key="4">
    <source>
        <dbReference type="Proteomes" id="UP000078397"/>
    </source>
</evidence>
<dbReference type="Proteomes" id="UP000078397">
    <property type="component" value="Unassembled WGS sequence"/>
</dbReference>
<feature type="region of interest" description="Disordered" evidence="1">
    <location>
        <begin position="1"/>
        <end position="28"/>
    </location>
</feature>
<dbReference type="RefSeq" id="XP_018149932.1">
    <property type="nucleotide sequence ID" value="XM_018290868.1"/>
</dbReference>
<evidence type="ECO:0000256" key="1">
    <source>
        <dbReference type="SAM" id="MobiDB-lite"/>
    </source>
</evidence>
<dbReference type="GeneID" id="28854862"/>
<dbReference type="KEGG" id="pchm:VFPPC_13091"/>
<evidence type="ECO:0000259" key="2">
    <source>
        <dbReference type="Pfam" id="PF07985"/>
    </source>
</evidence>
<dbReference type="InterPro" id="IPR012942">
    <property type="entry name" value="SRR1-like"/>
</dbReference>
<name>A0A179G9M2_METCM</name>
<accession>A0A179G9M2</accession>
<gene>
    <name evidence="3" type="ORF">VFPPC_13091</name>
</gene>
<dbReference type="EMBL" id="LSBJ02000001">
    <property type="protein sequence ID" value="OAQ73849.1"/>
    <property type="molecule type" value="Genomic_DNA"/>
</dbReference>
<dbReference type="OrthoDB" id="5230585at2759"/>
<keyword evidence="4" id="KW-1185">Reference proteome</keyword>
<sequence length="359" mass="40481">MSDDERSDSLLSEQSATEPGPLTAEEISRDPFINKVRELYDAGWPLFTKEMIRHAQDQISQQPLPANVDLLGFDGKMHTRPCLINLFTPGRDETWLPYIHYKSFESLTQPRRHPETSFVTVLIGGTLARDADATLNISQDDVRRAFDKNFDLWEQSELWAGIKAQMQPHLSTLPKTVDKIIGFGLGEFTQPSSVICGYNGKDRSCAQHSLMIMAAKFVEEHTGNSIKCYAQDPAYFDTCKMVLTDRAVEVVEAERGFLLVDENTIVVSISPNVPVRQIVADLGRPAMMMWNQISEPEVREWMYSDEALGWISPYTTDPVSPRVMALREDYTELIINGGESADKLLGDMAVYVRKPSLKL</sequence>
<feature type="domain" description="SRR1-like" evidence="2">
    <location>
        <begin position="165"/>
        <end position="296"/>
    </location>
</feature>
<evidence type="ECO:0000313" key="3">
    <source>
        <dbReference type="EMBL" id="OAQ73849.1"/>
    </source>
</evidence>